<feature type="compositionally biased region" description="Low complexity" evidence="2">
    <location>
        <begin position="260"/>
        <end position="270"/>
    </location>
</feature>
<accession>A0A1E4RYC5</accession>
<keyword evidence="4" id="KW-1185">Reference proteome</keyword>
<keyword evidence="1" id="KW-0175">Coiled coil</keyword>
<gene>
    <name evidence="3" type="ORF">CYBJADRAFT_163441</name>
</gene>
<dbReference type="EMBL" id="KV453935">
    <property type="protein sequence ID" value="ODV72246.1"/>
    <property type="molecule type" value="Genomic_DNA"/>
</dbReference>
<feature type="coiled-coil region" evidence="1">
    <location>
        <begin position="103"/>
        <end position="145"/>
    </location>
</feature>
<evidence type="ECO:0000313" key="3">
    <source>
        <dbReference type="EMBL" id="ODV72246.1"/>
    </source>
</evidence>
<feature type="region of interest" description="Disordered" evidence="2">
    <location>
        <begin position="1"/>
        <end position="34"/>
    </location>
</feature>
<feature type="compositionally biased region" description="Low complexity" evidence="2">
    <location>
        <begin position="19"/>
        <end position="33"/>
    </location>
</feature>
<evidence type="ECO:0000313" key="4">
    <source>
        <dbReference type="Proteomes" id="UP000094389"/>
    </source>
</evidence>
<protein>
    <submittedName>
        <fullName evidence="3">Uncharacterized protein</fullName>
    </submittedName>
</protein>
<evidence type="ECO:0000256" key="2">
    <source>
        <dbReference type="SAM" id="MobiDB-lite"/>
    </source>
</evidence>
<dbReference type="AlphaFoldDB" id="A0A1E4RYC5"/>
<reference evidence="3 4" key="1">
    <citation type="journal article" date="2016" name="Proc. Natl. Acad. Sci. U.S.A.">
        <title>Comparative genomics of biotechnologically important yeasts.</title>
        <authorList>
            <person name="Riley R."/>
            <person name="Haridas S."/>
            <person name="Wolfe K.H."/>
            <person name="Lopes M.R."/>
            <person name="Hittinger C.T."/>
            <person name="Goeker M."/>
            <person name="Salamov A.A."/>
            <person name="Wisecaver J.H."/>
            <person name="Long T.M."/>
            <person name="Calvey C.H."/>
            <person name="Aerts A.L."/>
            <person name="Barry K.W."/>
            <person name="Choi C."/>
            <person name="Clum A."/>
            <person name="Coughlan A.Y."/>
            <person name="Deshpande S."/>
            <person name="Douglass A.P."/>
            <person name="Hanson S.J."/>
            <person name="Klenk H.-P."/>
            <person name="LaButti K.M."/>
            <person name="Lapidus A."/>
            <person name="Lindquist E.A."/>
            <person name="Lipzen A.M."/>
            <person name="Meier-Kolthoff J.P."/>
            <person name="Ohm R.A."/>
            <person name="Otillar R.P."/>
            <person name="Pangilinan J.L."/>
            <person name="Peng Y."/>
            <person name="Rokas A."/>
            <person name="Rosa C.A."/>
            <person name="Scheuner C."/>
            <person name="Sibirny A.A."/>
            <person name="Slot J.C."/>
            <person name="Stielow J.B."/>
            <person name="Sun H."/>
            <person name="Kurtzman C.P."/>
            <person name="Blackwell M."/>
            <person name="Grigoriev I.V."/>
            <person name="Jeffries T.W."/>
        </authorList>
    </citation>
    <scope>NUCLEOTIDE SEQUENCE [LARGE SCALE GENOMIC DNA]</scope>
    <source>
        <strain evidence="4">ATCC 18201 / CBS 1600 / BCRC 20928 / JCM 3617 / NBRC 0987 / NRRL Y-1542</strain>
    </source>
</reference>
<dbReference type="STRING" id="983966.A0A1E4RYC5"/>
<feature type="compositionally biased region" description="Low complexity" evidence="2">
    <location>
        <begin position="181"/>
        <end position="194"/>
    </location>
</feature>
<feature type="region of interest" description="Disordered" evidence="2">
    <location>
        <begin position="431"/>
        <end position="450"/>
    </location>
</feature>
<dbReference type="GeneID" id="30988163"/>
<dbReference type="Proteomes" id="UP000094389">
    <property type="component" value="Unassembled WGS sequence"/>
</dbReference>
<feature type="compositionally biased region" description="Polar residues" evidence="2">
    <location>
        <begin position="170"/>
        <end position="180"/>
    </location>
</feature>
<sequence>MLTESVRPIHFPMQQGIPNDQSNTSSQISINNTANGTMNMYDTTAMAPATFGDQQRYQEQMNFQMMQQQQYQQQQQGGMQPIYPGNYASMQISEPQQSYQQTNDLQSNQIQQQQQQLQLQQQQQMQAQQQQLQLQQQQQQQHQQQSYNAYKPSYEMEPRYFPSPQHQLLQVGPISQTPDGQLTPAPQAQQHQQQVQQVQQAQQVQPQSQSQVQTPLQQAPQQVQPPIQSQPIIQRTVSEGTYFPPQQPYMIPSAGLSTSSFSSVSSHYTSGQQSTVNSLNNSSASISTLVGSSSTSNSSTSSNVRKVPRAQTCHKCGRLISRDMSRHMRIHESVSRFKCIYPRENCAHKSGYFNRQYDYKKHLLHAHFAFDDPKVRRFNGLNEKLNYSGQCPCGEVMTADEWLAHITTKGTDGLYICPDLRQRWRDALPSIQDNDSVKSEQAPETGPLSV</sequence>
<evidence type="ECO:0000256" key="1">
    <source>
        <dbReference type="SAM" id="Coils"/>
    </source>
</evidence>
<organism evidence="3 4">
    <name type="scientific">Cyberlindnera jadinii (strain ATCC 18201 / CBS 1600 / BCRC 20928 / JCM 3617 / NBRC 0987 / NRRL Y-1542)</name>
    <name type="common">Torula yeast</name>
    <name type="synonym">Candida utilis</name>
    <dbReference type="NCBI Taxonomy" id="983966"/>
    <lineage>
        <taxon>Eukaryota</taxon>
        <taxon>Fungi</taxon>
        <taxon>Dikarya</taxon>
        <taxon>Ascomycota</taxon>
        <taxon>Saccharomycotina</taxon>
        <taxon>Saccharomycetes</taxon>
        <taxon>Phaffomycetales</taxon>
        <taxon>Phaffomycetaceae</taxon>
        <taxon>Cyberlindnera</taxon>
    </lineage>
</organism>
<feature type="region of interest" description="Disordered" evidence="2">
    <location>
        <begin position="170"/>
        <end position="194"/>
    </location>
</feature>
<dbReference type="RefSeq" id="XP_020069285.1">
    <property type="nucleotide sequence ID" value="XM_020213767.1"/>
</dbReference>
<name>A0A1E4RYC5_CYBJN</name>
<feature type="region of interest" description="Disordered" evidence="2">
    <location>
        <begin position="285"/>
        <end position="307"/>
    </location>
</feature>
<dbReference type="OrthoDB" id="4091477at2759"/>
<feature type="compositionally biased region" description="Low complexity" evidence="2">
    <location>
        <begin position="285"/>
        <end position="302"/>
    </location>
</feature>
<dbReference type="OMA" id="HEPRNTH"/>
<proteinExistence type="predicted"/>
<feature type="region of interest" description="Disordered" evidence="2">
    <location>
        <begin position="260"/>
        <end position="279"/>
    </location>
</feature>